<evidence type="ECO:0000313" key="4">
    <source>
        <dbReference type="Proteomes" id="UP001165060"/>
    </source>
</evidence>
<feature type="compositionally biased region" description="Pro residues" evidence="1">
    <location>
        <begin position="61"/>
        <end position="76"/>
    </location>
</feature>
<gene>
    <name evidence="3" type="ORF">TeGR_g11837</name>
</gene>
<dbReference type="Gene3D" id="3.50.70.10">
    <property type="match status" value="1"/>
</dbReference>
<proteinExistence type="predicted"/>
<dbReference type="InterPro" id="IPR036298">
    <property type="entry name" value="Chalcone_isomerase_sf"/>
</dbReference>
<keyword evidence="4" id="KW-1185">Reference proteome</keyword>
<feature type="compositionally biased region" description="Low complexity" evidence="1">
    <location>
        <begin position="31"/>
        <end position="54"/>
    </location>
</feature>
<dbReference type="Proteomes" id="UP001165060">
    <property type="component" value="Unassembled WGS sequence"/>
</dbReference>
<sequence>MSSSTSSQKGKPKSPLAKLGSPLAKLGGLFKTKQTPAPKPASAKQPATKSQQPAAKEEPEAAPPPAAAAAPEPAPAAPQREEKARRKQRDKSPRLAAPTSLAAAEDEPAALSEMMGEWCVEDACGVDGGSGDSDEKSAKEVVEVASMAKVGEPWRGGGKMVEPETLTKFESAIGGDEDGKPEMLCVGMGVRQRFFVKFYAVALYADLKQLAAKFDTPPESTQAIVDQLILTGVSKRFDIVMVRALSGKKFQQGIFDAIEPRLSELLDKKKEVKKLITQLQTCLPSNDLDPGDRICIVLRGDGAVEIWHAGGKGRIRSEDDALSAAFADLFLGDECIVPDFRKAVMTGARAALAYEQARKGF</sequence>
<feature type="domain" description="Chalcone isomerase" evidence="2">
    <location>
        <begin position="187"/>
        <end position="343"/>
    </location>
</feature>
<feature type="region of interest" description="Disordered" evidence="1">
    <location>
        <begin position="1"/>
        <end position="109"/>
    </location>
</feature>
<evidence type="ECO:0000259" key="2">
    <source>
        <dbReference type="Pfam" id="PF16036"/>
    </source>
</evidence>
<accession>A0ABQ6N9U7</accession>
<protein>
    <recommendedName>
        <fullName evidence="2">Chalcone isomerase domain-containing protein</fullName>
    </recommendedName>
</protein>
<dbReference type="EMBL" id="BRYB01006567">
    <property type="protein sequence ID" value="GMI51936.1"/>
    <property type="molecule type" value="Genomic_DNA"/>
</dbReference>
<dbReference type="Pfam" id="PF16036">
    <property type="entry name" value="Chalcone_3"/>
    <property type="match status" value="1"/>
</dbReference>
<evidence type="ECO:0000313" key="3">
    <source>
        <dbReference type="EMBL" id="GMI51936.1"/>
    </source>
</evidence>
<dbReference type="PANTHER" id="PTHR47698:SF2">
    <property type="entry name" value="FATTY-ACID-BINDING PROTEIN 3, CHLOROPLASTIC"/>
    <property type="match status" value="1"/>
</dbReference>
<dbReference type="PANTHER" id="PTHR47698">
    <property type="entry name" value="FATTY-ACID-BINDING PROTEIN 3, CHLOROPLASTIC"/>
    <property type="match status" value="1"/>
</dbReference>
<dbReference type="InterPro" id="IPR016088">
    <property type="entry name" value="Chalcone_isomerase_3-sand"/>
</dbReference>
<dbReference type="SUPFAM" id="SSF54626">
    <property type="entry name" value="Chalcone isomerase"/>
    <property type="match status" value="1"/>
</dbReference>
<comment type="caution">
    <text evidence="3">The sequence shown here is derived from an EMBL/GenBank/DDBJ whole genome shotgun (WGS) entry which is preliminary data.</text>
</comment>
<reference evidence="3 4" key="1">
    <citation type="journal article" date="2023" name="Commun. Biol.">
        <title>Genome analysis of Parmales, the sister group of diatoms, reveals the evolutionary specialization of diatoms from phago-mixotrophs to photoautotrophs.</title>
        <authorList>
            <person name="Ban H."/>
            <person name="Sato S."/>
            <person name="Yoshikawa S."/>
            <person name="Yamada K."/>
            <person name="Nakamura Y."/>
            <person name="Ichinomiya M."/>
            <person name="Sato N."/>
            <person name="Blanc-Mathieu R."/>
            <person name="Endo H."/>
            <person name="Kuwata A."/>
            <person name="Ogata H."/>
        </authorList>
    </citation>
    <scope>NUCLEOTIDE SEQUENCE [LARGE SCALE GENOMIC DNA]</scope>
</reference>
<dbReference type="InterPro" id="IPR016087">
    <property type="entry name" value="Chalcone_isomerase"/>
</dbReference>
<evidence type="ECO:0000256" key="1">
    <source>
        <dbReference type="SAM" id="MobiDB-lite"/>
    </source>
</evidence>
<organism evidence="3 4">
    <name type="scientific">Tetraparma gracilis</name>
    <dbReference type="NCBI Taxonomy" id="2962635"/>
    <lineage>
        <taxon>Eukaryota</taxon>
        <taxon>Sar</taxon>
        <taxon>Stramenopiles</taxon>
        <taxon>Ochrophyta</taxon>
        <taxon>Bolidophyceae</taxon>
        <taxon>Parmales</taxon>
        <taxon>Triparmaceae</taxon>
        <taxon>Tetraparma</taxon>
    </lineage>
</organism>
<name>A0ABQ6N9U7_9STRA</name>